<dbReference type="Pfam" id="PF15657">
    <property type="entry name" value="Tox-HNH-EHHH"/>
    <property type="match status" value="1"/>
</dbReference>
<organism evidence="3 4">
    <name type="scientific">Peribacillus cavernae</name>
    <dbReference type="NCBI Taxonomy" id="1674310"/>
    <lineage>
        <taxon>Bacteria</taxon>
        <taxon>Bacillati</taxon>
        <taxon>Bacillota</taxon>
        <taxon>Bacilli</taxon>
        <taxon>Bacillales</taxon>
        <taxon>Bacillaceae</taxon>
        <taxon>Peribacillus</taxon>
    </lineage>
</organism>
<accession>A0A433HBL9</accession>
<dbReference type="EMBL" id="RYZZ01000038">
    <property type="protein sequence ID" value="RUQ25803.1"/>
    <property type="molecule type" value="Genomic_DNA"/>
</dbReference>
<protein>
    <recommendedName>
        <fullName evidence="2">HNH/Endo VII superfamily nuclease toxins domain-containing protein</fullName>
    </recommendedName>
</protein>
<sequence length="131" mass="14731">MKSVKAGEAGETTVGNTTKGTVDIDKVLTKNGAFRDAKRRAGIPNSTQHKNHVDVYDGTNENRRVYEFEVDGKKKYIIEHREDKFGRGPHFHGADDLKGSPLEKGRYNQYPGHSPEDFVGYKKKGQHEEGE</sequence>
<feature type="compositionally biased region" description="Basic and acidic residues" evidence="1">
    <location>
        <begin position="22"/>
        <end position="36"/>
    </location>
</feature>
<evidence type="ECO:0000313" key="3">
    <source>
        <dbReference type="EMBL" id="RUQ25803.1"/>
    </source>
</evidence>
<dbReference type="InterPro" id="IPR028048">
    <property type="entry name" value="Tox-HNH-EHHH"/>
</dbReference>
<feature type="region of interest" description="Disordered" evidence="1">
    <location>
        <begin position="84"/>
        <end position="131"/>
    </location>
</feature>
<name>A0A433HBL9_9BACI</name>
<keyword evidence="4" id="KW-1185">Reference proteome</keyword>
<dbReference type="AlphaFoldDB" id="A0A433HBL9"/>
<comment type="caution">
    <text evidence="3">The sequence shown here is derived from an EMBL/GenBank/DDBJ whole genome shotgun (WGS) entry which is preliminary data.</text>
</comment>
<evidence type="ECO:0000313" key="4">
    <source>
        <dbReference type="Proteomes" id="UP000267430"/>
    </source>
</evidence>
<dbReference type="Proteomes" id="UP000267430">
    <property type="component" value="Unassembled WGS sequence"/>
</dbReference>
<reference evidence="3 4" key="1">
    <citation type="submission" date="2018-12" db="EMBL/GenBank/DDBJ databases">
        <title>Bacillus chawlae sp. nov., Bacillus glennii sp. nov., and Bacillus saganii sp. nov. Isolated from the Vehicle Assembly Building at Kennedy Space Center where the Viking Spacecraft were Assembled.</title>
        <authorList>
            <person name="Seuylemezian A."/>
            <person name="Vaishampayan P."/>
        </authorList>
    </citation>
    <scope>NUCLEOTIDE SEQUENCE [LARGE SCALE GENOMIC DNA]</scope>
    <source>
        <strain evidence="3 4">L5</strain>
    </source>
</reference>
<feature type="region of interest" description="Disordered" evidence="1">
    <location>
        <begin position="1"/>
        <end position="54"/>
    </location>
</feature>
<evidence type="ECO:0000259" key="2">
    <source>
        <dbReference type="Pfam" id="PF15657"/>
    </source>
</evidence>
<gene>
    <name evidence="3" type="ORF">ELQ35_19625</name>
</gene>
<feature type="compositionally biased region" description="Basic and acidic residues" evidence="1">
    <location>
        <begin position="114"/>
        <end position="131"/>
    </location>
</feature>
<evidence type="ECO:0000256" key="1">
    <source>
        <dbReference type="SAM" id="MobiDB-lite"/>
    </source>
</evidence>
<dbReference type="OrthoDB" id="2865744at2"/>
<proteinExistence type="predicted"/>
<feature type="compositionally biased region" description="Basic and acidic residues" evidence="1">
    <location>
        <begin position="84"/>
        <end position="106"/>
    </location>
</feature>
<feature type="domain" description="HNH/Endo VII superfamily nuclease toxins" evidence="2">
    <location>
        <begin position="55"/>
        <end position="115"/>
    </location>
</feature>